<dbReference type="PRINTS" id="PR00040">
    <property type="entry name" value="HTHMERR"/>
</dbReference>
<keyword evidence="5" id="KW-0175">Coiled coil</keyword>
<gene>
    <name evidence="8" type="ORF">CBY09_09280</name>
</gene>
<evidence type="ECO:0000256" key="3">
    <source>
        <dbReference type="ARBA" id="ARBA00023125"/>
    </source>
</evidence>
<comment type="caution">
    <text evidence="8">The sequence shown here is derived from an EMBL/GenBank/DDBJ whole genome shotgun (WGS) entry which is preliminary data.</text>
</comment>
<reference evidence="8 9" key="1">
    <citation type="submission" date="2017-07" db="EMBL/GenBank/DDBJ databases">
        <title>Acidovorax KNDSW TSA 6 genome sequence and assembly.</title>
        <authorList>
            <person name="Mayilraj S."/>
        </authorList>
    </citation>
    <scope>NUCLEOTIDE SEQUENCE [LARGE SCALE GENOMIC DNA]</scope>
    <source>
        <strain evidence="8 9">KNDSW-TSA6</strain>
    </source>
</reference>
<dbReference type="Pfam" id="PF09278">
    <property type="entry name" value="MerR-DNA-bind"/>
    <property type="match status" value="1"/>
</dbReference>
<dbReference type="PANTHER" id="PTHR30204">
    <property type="entry name" value="REDOX-CYCLING DRUG-SENSING TRANSCRIPTIONAL ACTIVATOR SOXR"/>
    <property type="match status" value="1"/>
</dbReference>
<dbReference type="SUPFAM" id="SSF46955">
    <property type="entry name" value="Putative DNA-binding domain"/>
    <property type="match status" value="1"/>
</dbReference>
<evidence type="ECO:0000313" key="8">
    <source>
        <dbReference type="EMBL" id="OYD50249.1"/>
    </source>
</evidence>
<keyword evidence="1" id="KW-0678">Repressor</keyword>
<dbReference type="EMBL" id="NOIG01000006">
    <property type="protein sequence ID" value="OYD50249.1"/>
    <property type="molecule type" value="Genomic_DNA"/>
</dbReference>
<dbReference type="GO" id="GO:0003677">
    <property type="term" value="F:DNA binding"/>
    <property type="evidence" value="ECO:0007669"/>
    <property type="project" value="UniProtKB-KW"/>
</dbReference>
<feature type="domain" description="HTH merR-type" evidence="7">
    <location>
        <begin position="1"/>
        <end position="68"/>
    </location>
</feature>
<evidence type="ECO:0000313" key="9">
    <source>
        <dbReference type="Proteomes" id="UP000215441"/>
    </source>
</evidence>
<dbReference type="InterPro" id="IPR015358">
    <property type="entry name" value="Tscrpt_reg_MerR_DNA-bd"/>
</dbReference>
<keyword evidence="4" id="KW-0804">Transcription</keyword>
<sequence>MQISELARLTGVTVHALRHYERAGLLRPERLPNGYRHYAPSARREVVFIAMSRALGFGVPQIRSHLLAWRRGRIGPGGLADAVQARADDIQAQIAALQAQHQQALDHVQWLRARQAEQETRQHPAANGTPPRAPWPRVRRAPTPP</sequence>
<proteinExistence type="predicted"/>
<dbReference type="RefSeq" id="WP_094288779.1">
    <property type="nucleotide sequence ID" value="NZ_NOIG01000006.1"/>
</dbReference>
<dbReference type="SMART" id="SM00422">
    <property type="entry name" value="HTH_MERR"/>
    <property type="match status" value="1"/>
</dbReference>
<dbReference type="Pfam" id="PF00376">
    <property type="entry name" value="MerR"/>
    <property type="match status" value="1"/>
</dbReference>
<dbReference type="AlphaFoldDB" id="A0A235EMI6"/>
<dbReference type="PROSITE" id="PS50937">
    <property type="entry name" value="HTH_MERR_2"/>
    <property type="match status" value="1"/>
</dbReference>
<organism evidence="8 9">
    <name type="scientific">Acidovorax kalamii</name>
    <dbReference type="NCBI Taxonomy" id="2004485"/>
    <lineage>
        <taxon>Bacteria</taxon>
        <taxon>Pseudomonadati</taxon>
        <taxon>Pseudomonadota</taxon>
        <taxon>Betaproteobacteria</taxon>
        <taxon>Burkholderiales</taxon>
        <taxon>Comamonadaceae</taxon>
        <taxon>Acidovorax</taxon>
    </lineage>
</organism>
<dbReference type="PANTHER" id="PTHR30204:SF69">
    <property type="entry name" value="MERR-FAMILY TRANSCRIPTIONAL REGULATOR"/>
    <property type="match status" value="1"/>
</dbReference>
<dbReference type="InterPro" id="IPR009061">
    <property type="entry name" value="DNA-bd_dom_put_sf"/>
</dbReference>
<name>A0A235EMI6_9BURK</name>
<feature type="coiled-coil region" evidence="5">
    <location>
        <begin position="80"/>
        <end position="107"/>
    </location>
</feature>
<evidence type="ECO:0000256" key="5">
    <source>
        <dbReference type="SAM" id="Coils"/>
    </source>
</evidence>
<evidence type="ECO:0000256" key="1">
    <source>
        <dbReference type="ARBA" id="ARBA00022491"/>
    </source>
</evidence>
<accession>A0A235EMI6</accession>
<evidence type="ECO:0000256" key="4">
    <source>
        <dbReference type="ARBA" id="ARBA00023163"/>
    </source>
</evidence>
<dbReference type="InterPro" id="IPR047057">
    <property type="entry name" value="MerR_fam"/>
</dbReference>
<evidence type="ECO:0000259" key="7">
    <source>
        <dbReference type="PROSITE" id="PS50937"/>
    </source>
</evidence>
<dbReference type="PROSITE" id="PS00552">
    <property type="entry name" value="HTH_MERR_1"/>
    <property type="match status" value="1"/>
</dbReference>
<keyword evidence="3" id="KW-0238">DNA-binding</keyword>
<dbReference type="GO" id="GO:0003700">
    <property type="term" value="F:DNA-binding transcription factor activity"/>
    <property type="evidence" value="ECO:0007669"/>
    <property type="project" value="InterPro"/>
</dbReference>
<feature type="region of interest" description="Disordered" evidence="6">
    <location>
        <begin position="115"/>
        <end position="145"/>
    </location>
</feature>
<keyword evidence="9" id="KW-1185">Reference proteome</keyword>
<dbReference type="OrthoDB" id="9808480at2"/>
<dbReference type="Gene3D" id="1.10.1660.10">
    <property type="match status" value="1"/>
</dbReference>
<dbReference type="Proteomes" id="UP000215441">
    <property type="component" value="Unassembled WGS sequence"/>
</dbReference>
<protein>
    <submittedName>
        <fullName evidence="8">MerR family transcriptional regulator</fullName>
    </submittedName>
</protein>
<dbReference type="InterPro" id="IPR000551">
    <property type="entry name" value="MerR-type_HTH_dom"/>
</dbReference>
<evidence type="ECO:0000256" key="6">
    <source>
        <dbReference type="SAM" id="MobiDB-lite"/>
    </source>
</evidence>
<evidence type="ECO:0000256" key="2">
    <source>
        <dbReference type="ARBA" id="ARBA00023015"/>
    </source>
</evidence>
<keyword evidence="2" id="KW-0805">Transcription regulation</keyword>